<dbReference type="STRING" id="370622.LA66_13185"/>
<evidence type="ECO:0000256" key="2">
    <source>
        <dbReference type="ARBA" id="ARBA00008564"/>
    </source>
</evidence>
<keyword evidence="5 7" id="KW-1133">Transmembrane helix</keyword>
<comment type="similarity">
    <text evidence="2">Belongs to the CbiQ family.</text>
</comment>
<feature type="transmembrane region" description="Helical" evidence="7">
    <location>
        <begin position="112"/>
        <end position="137"/>
    </location>
</feature>
<keyword evidence="6 7" id="KW-0472">Membrane</keyword>
<gene>
    <name evidence="8" type="ORF">LA66_13185</name>
</gene>
<feature type="transmembrane region" description="Helical" evidence="7">
    <location>
        <begin position="177"/>
        <end position="197"/>
    </location>
</feature>
<dbReference type="GO" id="GO:0005886">
    <property type="term" value="C:plasma membrane"/>
    <property type="evidence" value="ECO:0007669"/>
    <property type="project" value="UniProtKB-ARBA"/>
</dbReference>
<dbReference type="CDD" id="cd16914">
    <property type="entry name" value="EcfT"/>
    <property type="match status" value="1"/>
</dbReference>
<comment type="subcellular location">
    <subcellularLocation>
        <location evidence="1">Membrane</location>
        <topology evidence="1">Multi-pass membrane protein</topology>
    </subcellularLocation>
</comment>
<sequence>MTRIHDINFFAKLGLAFALMVVAWAVPGWWWGVPIAAVTILVLAATGVPGLSAYLKGAGLLVLLVMASWIVNLAIQGMPWPDTIPVAAGMAARLVTTTAAFYFVMETSSPGSILAACSAARLPPVVTLVLSLTFGIIPMLREDFQRIADAQRARGMEIDDVPFFRRLRYSLARGVPLLVQAVRMAHAISLSLAINGFDMRRKRTTWRNVGLLVEPTLPPRSGTV</sequence>
<keyword evidence="4 7" id="KW-0812">Transmembrane</keyword>
<feature type="transmembrane region" description="Helical" evidence="7">
    <location>
        <begin position="84"/>
        <end position="105"/>
    </location>
</feature>
<dbReference type="AlphaFoldDB" id="A0A0B1Q1Y9"/>
<feature type="transmembrane region" description="Helical" evidence="7">
    <location>
        <begin position="31"/>
        <end position="51"/>
    </location>
</feature>
<organism evidence="8 9">
    <name type="scientific">Aureimonas altamirensis</name>
    <dbReference type="NCBI Taxonomy" id="370622"/>
    <lineage>
        <taxon>Bacteria</taxon>
        <taxon>Pseudomonadati</taxon>
        <taxon>Pseudomonadota</taxon>
        <taxon>Alphaproteobacteria</taxon>
        <taxon>Hyphomicrobiales</taxon>
        <taxon>Aurantimonadaceae</taxon>
        <taxon>Aureimonas</taxon>
    </lineage>
</organism>
<name>A0A0B1Q1Y9_9HYPH</name>
<evidence type="ECO:0000256" key="6">
    <source>
        <dbReference type="ARBA" id="ARBA00023136"/>
    </source>
</evidence>
<evidence type="ECO:0000256" key="7">
    <source>
        <dbReference type="SAM" id="Phobius"/>
    </source>
</evidence>
<dbReference type="OrthoDB" id="8075495at2"/>
<evidence type="ECO:0000256" key="5">
    <source>
        <dbReference type="ARBA" id="ARBA00022989"/>
    </source>
</evidence>
<protein>
    <submittedName>
        <fullName evidence="8">ABC transporter substrate-binding protein</fullName>
    </submittedName>
</protein>
<evidence type="ECO:0000256" key="1">
    <source>
        <dbReference type="ARBA" id="ARBA00004141"/>
    </source>
</evidence>
<feature type="transmembrane region" description="Helical" evidence="7">
    <location>
        <begin position="7"/>
        <end position="25"/>
    </location>
</feature>
<comment type="caution">
    <text evidence="8">The sequence shown here is derived from an EMBL/GenBank/DDBJ whole genome shotgun (WGS) entry which is preliminary data.</text>
</comment>
<dbReference type="InterPro" id="IPR051611">
    <property type="entry name" value="ECF_transporter_component"/>
</dbReference>
<evidence type="ECO:0000313" key="8">
    <source>
        <dbReference type="EMBL" id="KHJ54399.1"/>
    </source>
</evidence>
<feature type="transmembrane region" description="Helical" evidence="7">
    <location>
        <begin position="58"/>
        <end position="78"/>
    </location>
</feature>
<evidence type="ECO:0000256" key="4">
    <source>
        <dbReference type="ARBA" id="ARBA00022692"/>
    </source>
</evidence>
<dbReference type="RefSeq" id="WP_039194415.1">
    <property type="nucleotide sequence ID" value="NZ_JRFJ01000003.1"/>
</dbReference>
<accession>A0A0B1Q1Y9</accession>
<dbReference type="Pfam" id="PF02361">
    <property type="entry name" value="CbiQ"/>
    <property type="match status" value="1"/>
</dbReference>
<reference evidence="8 9" key="1">
    <citation type="submission" date="2014-09" db="EMBL/GenBank/DDBJ databases">
        <title>Isolation and characterization of Aurantimonas altamirensis ON-56566 from clinical sample following a dog bite.</title>
        <authorList>
            <person name="Eshaghi A."/>
            <person name="Li A."/>
            <person name="Shahinas D."/>
            <person name="Bahn P."/>
            <person name="Kus J.V."/>
            <person name="Patel S.N."/>
        </authorList>
    </citation>
    <scope>NUCLEOTIDE SEQUENCE [LARGE SCALE GENOMIC DNA]</scope>
    <source>
        <strain evidence="8 9">ON-56566</strain>
    </source>
</reference>
<evidence type="ECO:0000313" key="9">
    <source>
        <dbReference type="Proteomes" id="UP000030826"/>
    </source>
</evidence>
<proteinExistence type="inferred from homology"/>
<keyword evidence="3" id="KW-1003">Cell membrane</keyword>
<dbReference type="PANTHER" id="PTHR34857">
    <property type="entry name" value="SLL0384 PROTEIN"/>
    <property type="match status" value="1"/>
</dbReference>
<evidence type="ECO:0000256" key="3">
    <source>
        <dbReference type="ARBA" id="ARBA00022475"/>
    </source>
</evidence>
<dbReference type="InterPro" id="IPR003339">
    <property type="entry name" value="ABC/ECF_trnsptr_transmembrane"/>
</dbReference>
<dbReference type="EMBL" id="JRFJ01000003">
    <property type="protein sequence ID" value="KHJ54399.1"/>
    <property type="molecule type" value="Genomic_DNA"/>
</dbReference>
<dbReference type="PANTHER" id="PTHR34857:SF2">
    <property type="entry name" value="SLL0384 PROTEIN"/>
    <property type="match status" value="1"/>
</dbReference>
<dbReference type="Proteomes" id="UP000030826">
    <property type="component" value="Unassembled WGS sequence"/>
</dbReference>